<evidence type="ECO:0000256" key="1">
    <source>
        <dbReference type="SAM" id="MobiDB-lite"/>
    </source>
</evidence>
<name>A0ABS8GJU9_9MICC</name>
<accession>A0ABS8GJU9</accession>
<dbReference type="RefSeq" id="WP_227891224.1">
    <property type="nucleotide sequence ID" value="NZ_JAJFZQ010000006.1"/>
</dbReference>
<evidence type="ECO:0000313" key="4">
    <source>
        <dbReference type="Proteomes" id="UP001139168"/>
    </source>
</evidence>
<dbReference type="InterPro" id="IPR009078">
    <property type="entry name" value="Ferritin-like_SF"/>
</dbReference>
<feature type="region of interest" description="Disordered" evidence="1">
    <location>
        <begin position="216"/>
        <end position="266"/>
    </location>
</feature>
<proteinExistence type="predicted"/>
<dbReference type="EMBL" id="JAJFZQ010000006">
    <property type="protein sequence ID" value="MCC3266423.1"/>
    <property type="molecule type" value="Genomic_DNA"/>
</dbReference>
<comment type="caution">
    <text evidence="3">The sequence shown here is derived from an EMBL/GenBank/DDBJ whole genome shotgun (WGS) entry which is preliminary data.</text>
</comment>
<dbReference type="Proteomes" id="UP001139168">
    <property type="component" value="Unassembled WGS sequence"/>
</dbReference>
<reference evidence="3" key="1">
    <citation type="submission" date="2021-10" db="EMBL/GenBank/DDBJ databases">
        <title>Novel species in genus Arthrobacter.</title>
        <authorList>
            <person name="Liu Y."/>
        </authorList>
    </citation>
    <scope>NUCLEOTIDE SEQUENCE</scope>
    <source>
        <strain evidence="3">Zg-Y786</strain>
    </source>
</reference>
<feature type="compositionally biased region" description="Basic residues" evidence="1">
    <location>
        <begin position="1"/>
        <end position="11"/>
    </location>
</feature>
<sequence length="409" mass="40256">MALSKVVKKPPSRTAPAAGRAGRATAVLGGVRRTTSLLVLAGVVLSFNLVAGNGSAEDRPASFSEIAQTDARAAAVELAGQARRLSEEISSGRSRQALRSPGTAASASLADELNSQAEILGEQSALLTRTGSLRRGTPPSAAPVPDSSSGPGSEPAALYVQALAASARSSMDAALRADGGTARLLASTGAAQQTLALRAAQAAGLDAPTLWEPAAAAGGSNGCSDGQAGPSSPSSGAASSGAAHAGVASESNASPAAGPEDRPDAAGALQGAIDAEYGAAYAHEVAMARTSSAATRTALGETREDHLAAGARGVLLLPELCLPALTPAPAYSLPASFSDDPAGDLADLEAALPAVYADLAGLGTGSVRAWAVDRLAELSMELYLEDASVPASPGLDAEPEGLPRAAGTA</sequence>
<feature type="compositionally biased region" description="Low complexity" evidence="1">
    <location>
        <begin position="224"/>
        <end position="251"/>
    </location>
</feature>
<feature type="region of interest" description="Disordered" evidence="1">
    <location>
        <begin position="390"/>
        <end position="409"/>
    </location>
</feature>
<organism evidence="3 4">
    <name type="scientific">Arthrobacter gengyunqii</name>
    <dbReference type="NCBI Taxonomy" id="2886940"/>
    <lineage>
        <taxon>Bacteria</taxon>
        <taxon>Bacillati</taxon>
        <taxon>Actinomycetota</taxon>
        <taxon>Actinomycetes</taxon>
        <taxon>Micrococcales</taxon>
        <taxon>Micrococcaceae</taxon>
        <taxon>Arthrobacter</taxon>
    </lineage>
</organism>
<keyword evidence="4" id="KW-1185">Reference proteome</keyword>
<feature type="compositionally biased region" description="Low complexity" evidence="1">
    <location>
        <begin position="143"/>
        <end position="154"/>
    </location>
</feature>
<dbReference type="InterPro" id="IPR029447">
    <property type="entry name" value="DUF4439"/>
</dbReference>
<protein>
    <submittedName>
        <fullName evidence="3">Ferritin-like domain-containing protein</fullName>
    </submittedName>
</protein>
<feature type="region of interest" description="Disordered" evidence="1">
    <location>
        <begin position="131"/>
        <end position="154"/>
    </location>
</feature>
<dbReference type="SUPFAM" id="SSF47240">
    <property type="entry name" value="Ferritin-like"/>
    <property type="match status" value="1"/>
</dbReference>
<dbReference type="Pfam" id="PF14530">
    <property type="entry name" value="DUF4439"/>
    <property type="match status" value="1"/>
</dbReference>
<gene>
    <name evidence="3" type="ORF">LJ752_10255</name>
</gene>
<evidence type="ECO:0000313" key="3">
    <source>
        <dbReference type="EMBL" id="MCC3266423.1"/>
    </source>
</evidence>
<evidence type="ECO:0000259" key="2">
    <source>
        <dbReference type="Pfam" id="PF14530"/>
    </source>
</evidence>
<feature type="domain" description="DUF4439" evidence="2">
    <location>
        <begin position="268"/>
        <end position="395"/>
    </location>
</feature>
<feature type="region of interest" description="Disordered" evidence="1">
    <location>
        <begin position="1"/>
        <end position="20"/>
    </location>
</feature>
<dbReference type="InterPro" id="IPR012347">
    <property type="entry name" value="Ferritin-like"/>
</dbReference>
<dbReference type="Gene3D" id="1.20.1260.10">
    <property type="match status" value="1"/>
</dbReference>